<evidence type="ECO:0000256" key="6">
    <source>
        <dbReference type="SAM" id="MobiDB-lite"/>
    </source>
</evidence>
<accession>A0A8E2F0V6</accession>
<evidence type="ECO:0000256" key="7">
    <source>
        <dbReference type="SAM" id="Phobius"/>
    </source>
</evidence>
<feature type="transmembrane region" description="Helical" evidence="7">
    <location>
        <begin position="20"/>
        <end position="40"/>
    </location>
</feature>
<evidence type="ECO:0000256" key="3">
    <source>
        <dbReference type="ARBA" id="ARBA00022989"/>
    </source>
</evidence>
<organism evidence="9 10">
    <name type="scientific">Glonium stellatum</name>
    <dbReference type="NCBI Taxonomy" id="574774"/>
    <lineage>
        <taxon>Eukaryota</taxon>
        <taxon>Fungi</taxon>
        <taxon>Dikarya</taxon>
        <taxon>Ascomycota</taxon>
        <taxon>Pezizomycotina</taxon>
        <taxon>Dothideomycetes</taxon>
        <taxon>Pleosporomycetidae</taxon>
        <taxon>Gloniales</taxon>
        <taxon>Gloniaceae</taxon>
        <taxon>Glonium</taxon>
    </lineage>
</organism>
<feature type="transmembrane region" description="Helical" evidence="7">
    <location>
        <begin position="52"/>
        <end position="75"/>
    </location>
</feature>
<feature type="transmembrane region" description="Helical" evidence="7">
    <location>
        <begin position="172"/>
        <end position="196"/>
    </location>
</feature>
<feature type="transmembrane region" description="Helical" evidence="7">
    <location>
        <begin position="247"/>
        <end position="267"/>
    </location>
</feature>
<evidence type="ECO:0000256" key="4">
    <source>
        <dbReference type="ARBA" id="ARBA00023136"/>
    </source>
</evidence>
<feature type="transmembrane region" description="Helical" evidence="7">
    <location>
        <begin position="130"/>
        <end position="152"/>
    </location>
</feature>
<feature type="domain" description="Rhodopsin" evidence="8">
    <location>
        <begin position="36"/>
        <end position="273"/>
    </location>
</feature>
<dbReference type="Proteomes" id="UP000250140">
    <property type="component" value="Unassembled WGS sequence"/>
</dbReference>
<evidence type="ECO:0000256" key="2">
    <source>
        <dbReference type="ARBA" id="ARBA00022692"/>
    </source>
</evidence>
<feature type="transmembrane region" description="Helical" evidence="7">
    <location>
        <begin position="95"/>
        <end position="118"/>
    </location>
</feature>
<dbReference type="EMBL" id="KV749696">
    <property type="protein sequence ID" value="OCL08213.1"/>
    <property type="molecule type" value="Genomic_DNA"/>
</dbReference>
<gene>
    <name evidence="9" type="ORF">AOQ84DRAFT_45357</name>
</gene>
<comment type="similarity">
    <text evidence="5">Belongs to the SAT4 family.</text>
</comment>
<evidence type="ECO:0000259" key="8">
    <source>
        <dbReference type="Pfam" id="PF20684"/>
    </source>
</evidence>
<proteinExistence type="inferred from homology"/>
<evidence type="ECO:0000256" key="5">
    <source>
        <dbReference type="ARBA" id="ARBA00038359"/>
    </source>
</evidence>
<dbReference type="InterPro" id="IPR052337">
    <property type="entry name" value="SAT4-like"/>
</dbReference>
<protein>
    <recommendedName>
        <fullName evidence="8">Rhodopsin domain-containing protein</fullName>
    </recommendedName>
</protein>
<feature type="transmembrane region" description="Helical" evidence="7">
    <location>
        <begin position="208"/>
        <end position="235"/>
    </location>
</feature>
<reference evidence="9 10" key="1">
    <citation type="journal article" date="2016" name="Nat. Commun.">
        <title>Ectomycorrhizal ecology is imprinted in the genome of the dominant symbiotic fungus Cenococcum geophilum.</title>
        <authorList>
            <consortium name="DOE Joint Genome Institute"/>
            <person name="Peter M."/>
            <person name="Kohler A."/>
            <person name="Ohm R.A."/>
            <person name="Kuo A."/>
            <person name="Krutzmann J."/>
            <person name="Morin E."/>
            <person name="Arend M."/>
            <person name="Barry K.W."/>
            <person name="Binder M."/>
            <person name="Choi C."/>
            <person name="Clum A."/>
            <person name="Copeland A."/>
            <person name="Grisel N."/>
            <person name="Haridas S."/>
            <person name="Kipfer T."/>
            <person name="LaButti K."/>
            <person name="Lindquist E."/>
            <person name="Lipzen A."/>
            <person name="Maire R."/>
            <person name="Meier B."/>
            <person name="Mihaltcheva S."/>
            <person name="Molinier V."/>
            <person name="Murat C."/>
            <person name="Poggeler S."/>
            <person name="Quandt C.A."/>
            <person name="Sperisen C."/>
            <person name="Tritt A."/>
            <person name="Tisserant E."/>
            <person name="Crous P.W."/>
            <person name="Henrissat B."/>
            <person name="Nehls U."/>
            <person name="Egli S."/>
            <person name="Spatafora J.W."/>
            <person name="Grigoriev I.V."/>
            <person name="Martin F.M."/>
        </authorList>
    </citation>
    <scope>NUCLEOTIDE SEQUENCE [LARGE SCALE GENOMIC DNA]</scope>
    <source>
        <strain evidence="9 10">CBS 207.34</strain>
    </source>
</reference>
<dbReference type="InterPro" id="IPR049326">
    <property type="entry name" value="Rhodopsin_dom_fungi"/>
</dbReference>
<evidence type="ECO:0000313" key="9">
    <source>
        <dbReference type="EMBL" id="OCL08213.1"/>
    </source>
</evidence>
<keyword evidence="3 7" id="KW-1133">Transmembrane helix</keyword>
<sequence length="435" mass="47786">MAATPPPPHGLYDNKGPSVIAVITVMPSLALFVVVARFWTRFSIVRNLALDDWFAGFAMVMSIGVSICMGFQVQNGMGRHIETLTLQQGIDSLKALYASILFYNLGLTFTKLSILLQYRRICVSKILMRVIHLLMGCVTLYGFWTVISAIFNCVPVAKFWDDRIPGHCINKPFLWFLNAGINIATDITLVTLPFFLLRHLMLPKRQKYTLIAILGLGGFASVVSVLRLWALYIVSVSTDITWDDPGAAIWSAVELNTGIICASLPALRALVSRYFPALFPSRSAGSAGNAKYAESRSHPHQNSFLKRVSRRSNGFGTLTDGDPEGDMKHVEESIESRTDRIPDSVRMMALHSHSVSGSIVPAMENCSHSATVVDAFSDDAGLTALPSPQTFAESPRSPGAARIASPPADGIRIMTSVRQTVEREHGRTRTDGRTW</sequence>
<dbReference type="AlphaFoldDB" id="A0A8E2F0V6"/>
<keyword evidence="10" id="KW-1185">Reference proteome</keyword>
<evidence type="ECO:0000256" key="1">
    <source>
        <dbReference type="ARBA" id="ARBA00004141"/>
    </source>
</evidence>
<evidence type="ECO:0000313" key="10">
    <source>
        <dbReference type="Proteomes" id="UP000250140"/>
    </source>
</evidence>
<dbReference type="GO" id="GO:0016020">
    <property type="term" value="C:membrane"/>
    <property type="evidence" value="ECO:0007669"/>
    <property type="project" value="UniProtKB-SubCell"/>
</dbReference>
<comment type="subcellular location">
    <subcellularLocation>
        <location evidence="1">Membrane</location>
        <topology evidence="1">Multi-pass membrane protein</topology>
    </subcellularLocation>
</comment>
<keyword evidence="4 7" id="KW-0472">Membrane</keyword>
<feature type="region of interest" description="Disordered" evidence="6">
    <location>
        <begin position="388"/>
        <end position="410"/>
    </location>
</feature>
<dbReference type="OrthoDB" id="444631at2759"/>
<dbReference type="PANTHER" id="PTHR33048">
    <property type="entry name" value="PTH11-LIKE INTEGRAL MEMBRANE PROTEIN (AFU_ORTHOLOGUE AFUA_5G11245)"/>
    <property type="match status" value="1"/>
</dbReference>
<dbReference type="PANTHER" id="PTHR33048:SF47">
    <property type="entry name" value="INTEGRAL MEMBRANE PROTEIN-RELATED"/>
    <property type="match status" value="1"/>
</dbReference>
<keyword evidence="2 7" id="KW-0812">Transmembrane</keyword>
<dbReference type="Pfam" id="PF20684">
    <property type="entry name" value="Fung_rhodopsin"/>
    <property type="match status" value="1"/>
</dbReference>
<name>A0A8E2F0V6_9PEZI</name>